<comment type="caution">
    <text evidence="4">The sequence shown here is derived from an EMBL/GenBank/DDBJ whole genome shotgun (WGS) entry which is preliminary data.</text>
</comment>
<dbReference type="OrthoDB" id="20052at2759"/>
<reference evidence="4" key="1">
    <citation type="submission" date="2016-10" db="EMBL/GenBank/DDBJ databases">
        <authorList>
            <person name="Benchimol M."/>
            <person name="Almeida L.G."/>
            <person name="Vasconcelos A.T."/>
            <person name="Perreira-Neves A."/>
            <person name="Rosa I.A."/>
            <person name="Tasca T."/>
            <person name="Bogo M.R."/>
            <person name="de Souza W."/>
        </authorList>
    </citation>
    <scope>NUCLEOTIDE SEQUENCE [LARGE SCALE GENOMIC DNA]</scope>
    <source>
        <strain evidence="4">K</strain>
    </source>
</reference>
<dbReference type="GeneID" id="94835734"/>
<evidence type="ECO:0000256" key="1">
    <source>
        <dbReference type="ARBA" id="ARBA00022737"/>
    </source>
</evidence>
<dbReference type="InterPro" id="IPR036770">
    <property type="entry name" value="Ankyrin_rpt-contain_sf"/>
</dbReference>
<dbReference type="Gene3D" id="1.25.40.20">
    <property type="entry name" value="Ankyrin repeat-containing domain"/>
    <property type="match status" value="1"/>
</dbReference>
<keyword evidence="5" id="KW-1185">Reference proteome</keyword>
<accession>A0A1J4KHD1</accession>
<proteinExistence type="predicted"/>
<dbReference type="AlphaFoldDB" id="A0A1J4KHD1"/>
<name>A0A1J4KHD1_9EUKA</name>
<dbReference type="VEuPathDB" id="TrichDB:TRFO_19831"/>
<dbReference type="InterPro" id="IPR002110">
    <property type="entry name" value="Ankyrin_rpt"/>
</dbReference>
<dbReference type="EMBL" id="MLAK01000602">
    <property type="protein sequence ID" value="OHT10777.1"/>
    <property type="molecule type" value="Genomic_DNA"/>
</dbReference>
<keyword evidence="1" id="KW-0677">Repeat</keyword>
<feature type="repeat" description="ANK" evidence="3">
    <location>
        <begin position="31"/>
        <end position="56"/>
    </location>
</feature>
<dbReference type="Pfam" id="PF12796">
    <property type="entry name" value="Ank_2"/>
    <property type="match status" value="1"/>
</dbReference>
<dbReference type="PANTHER" id="PTHR24171">
    <property type="entry name" value="ANKYRIN REPEAT DOMAIN-CONTAINING PROTEIN 39-RELATED"/>
    <property type="match status" value="1"/>
</dbReference>
<organism evidence="4 5">
    <name type="scientific">Tritrichomonas foetus</name>
    <dbReference type="NCBI Taxonomy" id="1144522"/>
    <lineage>
        <taxon>Eukaryota</taxon>
        <taxon>Metamonada</taxon>
        <taxon>Parabasalia</taxon>
        <taxon>Tritrichomonadida</taxon>
        <taxon>Tritrichomonadidae</taxon>
        <taxon>Tritrichomonas</taxon>
    </lineage>
</organism>
<dbReference type="Proteomes" id="UP000179807">
    <property type="component" value="Unassembled WGS sequence"/>
</dbReference>
<dbReference type="PROSITE" id="PS50088">
    <property type="entry name" value="ANK_REPEAT"/>
    <property type="match status" value="3"/>
</dbReference>
<evidence type="ECO:0000256" key="3">
    <source>
        <dbReference type="PROSITE-ProRule" id="PRU00023"/>
    </source>
</evidence>
<dbReference type="RefSeq" id="XP_068363913.1">
    <property type="nucleotide sequence ID" value="XM_068501030.1"/>
</dbReference>
<sequence length="218" mass="24608">MSKYLQKEQIYLYKLLLSRPDLDANIKEPKEKKTPLHIAVEFGNINAVNLLVGHPAIIIDEIDKRGKTPLHLACQYSQGEIIEILVNLTENINSIDADKLSPLHYACQSGNYRIVNTLLSNNYEKSEPIDVNCIMSPFSPLSLAVKCGNPAVVELLINCNGIKIHNPLHLLHSSISQGNISIFEMLLFYITSHENELGNNTSFNPNEPCIKMTFFWEF</sequence>
<dbReference type="PROSITE" id="PS50297">
    <property type="entry name" value="ANK_REP_REGION"/>
    <property type="match status" value="3"/>
</dbReference>
<evidence type="ECO:0000256" key="2">
    <source>
        <dbReference type="ARBA" id="ARBA00023043"/>
    </source>
</evidence>
<dbReference type="SMART" id="SM00248">
    <property type="entry name" value="ANK"/>
    <property type="match status" value="4"/>
</dbReference>
<protein>
    <submittedName>
        <fullName evidence="4">Uncharacterized protein</fullName>
    </submittedName>
</protein>
<dbReference type="Pfam" id="PF00023">
    <property type="entry name" value="Ank"/>
    <property type="match status" value="2"/>
</dbReference>
<feature type="repeat" description="ANK" evidence="3">
    <location>
        <begin position="98"/>
        <end position="122"/>
    </location>
</feature>
<gene>
    <name evidence="4" type="ORF">TRFO_19831</name>
</gene>
<feature type="repeat" description="ANK" evidence="3">
    <location>
        <begin position="65"/>
        <end position="97"/>
    </location>
</feature>
<keyword evidence="2 3" id="KW-0040">ANK repeat</keyword>
<evidence type="ECO:0000313" key="4">
    <source>
        <dbReference type="EMBL" id="OHT10777.1"/>
    </source>
</evidence>
<dbReference type="SUPFAM" id="SSF48403">
    <property type="entry name" value="Ankyrin repeat"/>
    <property type="match status" value="1"/>
</dbReference>
<evidence type="ECO:0000313" key="5">
    <source>
        <dbReference type="Proteomes" id="UP000179807"/>
    </source>
</evidence>